<gene>
    <name evidence="3" type="ORF">M72_15921</name>
</gene>
<reference evidence="4" key="1">
    <citation type="submission" date="2015-05" db="EMBL/GenBank/DDBJ databases">
        <authorList>
            <consortium name="Pathogen Informatics"/>
        </authorList>
    </citation>
    <scope>NUCLEOTIDE SEQUENCE [LARGE SCALE GENOMIC DNA]</scope>
    <source>
        <strain evidence="4">M72</strain>
    </source>
</reference>
<feature type="chain" id="PRO_5039561425" description="Peptidase C1A papain C-terminal domain-containing protein" evidence="1">
    <location>
        <begin position="22"/>
        <end position="591"/>
    </location>
</feature>
<organism evidence="3 4">
    <name type="scientific">Roseburia faecis</name>
    <dbReference type="NCBI Taxonomy" id="301302"/>
    <lineage>
        <taxon>Bacteria</taxon>
        <taxon>Bacillati</taxon>
        <taxon>Bacillota</taxon>
        <taxon>Clostridia</taxon>
        <taxon>Lachnospirales</taxon>
        <taxon>Lachnospiraceae</taxon>
        <taxon>Roseburia</taxon>
    </lineage>
</organism>
<dbReference type="PROSITE" id="PS00639">
    <property type="entry name" value="THIOL_PROTEASE_HIS"/>
    <property type="match status" value="1"/>
</dbReference>
<dbReference type="OrthoDB" id="3648721at2"/>
<dbReference type="Gene3D" id="3.90.70.10">
    <property type="entry name" value="Cysteine proteinases"/>
    <property type="match status" value="1"/>
</dbReference>
<dbReference type="Pfam" id="PF00112">
    <property type="entry name" value="Peptidase_C1"/>
    <property type="match status" value="1"/>
</dbReference>
<evidence type="ECO:0000256" key="1">
    <source>
        <dbReference type="SAM" id="SignalP"/>
    </source>
</evidence>
<dbReference type="Pfam" id="PF18560">
    <property type="entry name" value="Lectin_like"/>
    <property type="match status" value="1"/>
</dbReference>
<dbReference type="InterPro" id="IPR025660">
    <property type="entry name" value="Pept_his_AS"/>
</dbReference>
<dbReference type="InterPro" id="IPR000668">
    <property type="entry name" value="Peptidase_C1A_C"/>
</dbReference>
<dbReference type="GO" id="GO:0006508">
    <property type="term" value="P:proteolysis"/>
    <property type="evidence" value="ECO:0007669"/>
    <property type="project" value="InterPro"/>
</dbReference>
<evidence type="ECO:0000313" key="3">
    <source>
        <dbReference type="EMBL" id="CRL42554.1"/>
    </source>
</evidence>
<feature type="domain" description="Peptidase C1A papain C-terminal" evidence="2">
    <location>
        <begin position="70"/>
        <end position="307"/>
    </location>
</feature>
<keyword evidence="1" id="KW-0732">Signal</keyword>
<name>A0A0M6WZ96_9FIRM</name>
<dbReference type="AlphaFoldDB" id="A0A0M6WZ96"/>
<accession>A0A0M6WZ96</accession>
<keyword evidence="4" id="KW-1185">Reference proteome</keyword>
<dbReference type="CDD" id="cd02619">
    <property type="entry name" value="Peptidase_C1"/>
    <property type="match status" value="1"/>
</dbReference>
<dbReference type="InterPro" id="IPR038765">
    <property type="entry name" value="Papain-like_cys_pep_sf"/>
</dbReference>
<dbReference type="Gene3D" id="2.60.40.10">
    <property type="entry name" value="Immunoglobulins"/>
    <property type="match status" value="1"/>
</dbReference>
<dbReference type="EMBL" id="CVRR01000071">
    <property type="protein sequence ID" value="CRL42554.1"/>
    <property type="molecule type" value="Genomic_DNA"/>
</dbReference>
<dbReference type="Proteomes" id="UP000049979">
    <property type="component" value="Unassembled WGS sequence"/>
</dbReference>
<sequence length="591" mass="64768">MKNKTRRLAAFLLSAAVVITAVPGMQERVYAQKTGGYTESPKSENVPVVQETKSRLKKAEAVPSAYMNKLSELTIRYPGVRDQGKYDTCWAFSAIGLAEFDLIADNQTADKSIDLSELQLAYFTYNNVEDPLGGTFGDSLNIMNHKNYLTMGGNLDFASRTLLQWEGVTDENRVPYALAPTTTTLAKSYAFDQDVAHLQNVYIINIHKNATQVKCEIMQHGSAGLGLYMDGTANYVGSAVYAETGENVATYYCPTSSVASNHAVNIVGWDDNFPASSFKNKPAGDGAWLCRNSWSDKTENNINSYFWLSYYDKSIEDAAWIFDFESADNYDYNYQYDGGADVGKLRGISTSANIFRAKKADNELVKAVSISLSKDANVPYTIRVYTNLTNLHNPKSGILAAKVSGTTTYAGTHTIRLNKAVSVPQGTYYAVVVELQKSGVGLDMEYAVSDSSLTSRVYCDYNQSFLYRGGSWEDVADVSTSYGGRIGNICIKAYADNAGTSIGAVENIKAVRCAKNAVRISWGKTAGAKGYEIYQASSKNGTYKKIAATTSTKYKIKTTSKKSVYYKVRAYKTTQGIRICGNFSGSVAVKR</sequence>
<evidence type="ECO:0000313" key="4">
    <source>
        <dbReference type="Proteomes" id="UP000049979"/>
    </source>
</evidence>
<dbReference type="InterPro" id="IPR040528">
    <property type="entry name" value="Lectin-like"/>
</dbReference>
<dbReference type="RefSeq" id="WP_022045171.1">
    <property type="nucleotide sequence ID" value="NZ_CP173697.1"/>
</dbReference>
<protein>
    <recommendedName>
        <fullName evidence="2">Peptidase C1A papain C-terminal domain-containing protein</fullName>
    </recommendedName>
</protein>
<dbReference type="InterPro" id="IPR013783">
    <property type="entry name" value="Ig-like_fold"/>
</dbReference>
<feature type="signal peptide" evidence="1">
    <location>
        <begin position="1"/>
        <end position="21"/>
    </location>
</feature>
<evidence type="ECO:0000259" key="2">
    <source>
        <dbReference type="SMART" id="SM00645"/>
    </source>
</evidence>
<dbReference type="SUPFAM" id="SSF54001">
    <property type="entry name" value="Cysteine proteinases"/>
    <property type="match status" value="1"/>
</dbReference>
<dbReference type="SMART" id="SM00645">
    <property type="entry name" value="Pept_C1"/>
    <property type="match status" value="1"/>
</dbReference>
<dbReference type="STRING" id="301302.ERS852420_01077"/>
<proteinExistence type="predicted"/>
<dbReference type="GO" id="GO:0008234">
    <property type="term" value="F:cysteine-type peptidase activity"/>
    <property type="evidence" value="ECO:0007669"/>
    <property type="project" value="InterPro"/>
</dbReference>